<evidence type="ECO:0000313" key="4">
    <source>
        <dbReference type="Proteomes" id="UP001163046"/>
    </source>
</evidence>
<dbReference type="Gene3D" id="3.30.1540.10">
    <property type="entry name" value="formyl-coa transferase, domain 3"/>
    <property type="match status" value="1"/>
</dbReference>
<dbReference type="Proteomes" id="UP001163046">
    <property type="component" value="Unassembled WGS sequence"/>
</dbReference>
<dbReference type="OrthoDB" id="16747at2759"/>
<dbReference type="PANTHER" id="PTHR48228">
    <property type="entry name" value="SUCCINYL-COA--D-CITRAMALATE COA-TRANSFERASE"/>
    <property type="match status" value="1"/>
</dbReference>
<dbReference type="InterPro" id="IPR003673">
    <property type="entry name" value="CoA-Trfase_fam_III"/>
</dbReference>
<dbReference type="Gene3D" id="3.40.50.10540">
    <property type="entry name" value="Crotonobetainyl-coa:carnitine coa-transferase, domain 1"/>
    <property type="match status" value="1"/>
</dbReference>
<dbReference type="InterPro" id="IPR023606">
    <property type="entry name" value="CoA-Trfase_III_dom_1_sf"/>
</dbReference>
<dbReference type="Pfam" id="PF02515">
    <property type="entry name" value="CoA_transf_3"/>
    <property type="match status" value="1"/>
</dbReference>
<evidence type="ECO:0000256" key="1">
    <source>
        <dbReference type="ARBA" id="ARBA00008383"/>
    </source>
</evidence>
<gene>
    <name evidence="3" type="ORF">OS493_024535</name>
</gene>
<sequence length="199" mass="22478">MVDGTAYLGSFIYNSLDMGLLWQHPERGRNLLDSGAPFYDTYQTSDGRFMAVGAIEPKFYQTFIEGLQLEGKLPLPFDVEQWPKAKEEIARVFLTKTQSEWCETFKDLDACVTPVLTVDEAVHHPHNKERKTFIFNDGVYEPSPAPKLSRSPGHSESKIQPKIGEHSVEVLQEVGYSQTEIQEMISNGVVDHPDMKSSL</sequence>
<dbReference type="PANTHER" id="PTHR48228:SF5">
    <property type="entry name" value="ALPHA-METHYLACYL-COA RACEMASE"/>
    <property type="match status" value="1"/>
</dbReference>
<evidence type="ECO:0008006" key="5">
    <source>
        <dbReference type="Google" id="ProtNLM"/>
    </source>
</evidence>
<dbReference type="InterPro" id="IPR044855">
    <property type="entry name" value="CoA-Trfase_III_dom3_sf"/>
</dbReference>
<dbReference type="EMBL" id="MU825415">
    <property type="protein sequence ID" value="KAJ7390503.1"/>
    <property type="molecule type" value="Genomic_DNA"/>
</dbReference>
<comment type="similarity">
    <text evidence="1">Belongs to the CoA-transferase III family.</text>
</comment>
<dbReference type="SUPFAM" id="SSF89796">
    <property type="entry name" value="CoA-transferase family III (CaiB/BaiF)"/>
    <property type="match status" value="1"/>
</dbReference>
<dbReference type="InterPro" id="IPR050509">
    <property type="entry name" value="CoA-transferase_III"/>
</dbReference>
<evidence type="ECO:0000313" key="3">
    <source>
        <dbReference type="EMBL" id="KAJ7390503.1"/>
    </source>
</evidence>
<proteinExistence type="inferred from homology"/>
<keyword evidence="4" id="KW-1185">Reference proteome</keyword>
<dbReference type="AlphaFoldDB" id="A0A9X0A0C4"/>
<name>A0A9X0A0C4_9CNID</name>
<feature type="region of interest" description="Disordered" evidence="2">
    <location>
        <begin position="144"/>
        <end position="164"/>
    </location>
</feature>
<dbReference type="GO" id="GO:0003824">
    <property type="term" value="F:catalytic activity"/>
    <property type="evidence" value="ECO:0007669"/>
    <property type="project" value="InterPro"/>
</dbReference>
<feature type="compositionally biased region" description="Basic and acidic residues" evidence="2">
    <location>
        <begin position="153"/>
        <end position="164"/>
    </location>
</feature>
<accession>A0A9X0A0C4</accession>
<reference evidence="3" key="1">
    <citation type="submission" date="2023-01" db="EMBL/GenBank/DDBJ databases">
        <title>Genome assembly of the deep-sea coral Lophelia pertusa.</title>
        <authorList>
            <person name="Herrera S."/>
            <person name="Cordes E."/>
        </authorList>
    </citation>
    <scope>NUCLEOTIDE SEQUENCE</scope>
    <source>
        <strain evidence="3">USNM1676648</strain>
        <tissue evidence="3">Polyp</tissue>
    </source>
</reference>
<organism evidence="3 4">
    <name type="scientific">Desmophyllum pertusum</name>
    <dbReference type="NCBI Taxonomy" id="174260"/>
    <lineage>
        <taxon>Eukaryota</taxon>
        <taxon>Metazoa</taxon>
        <taxon>Cnidaria</taxon>
        <taxon>Anthozoa</taxon>
        <taxon>Hexacorallia</taxon>
        <taxon>Scleractinia</taxon>
        <taxon>Caryophylliina</taxon>
        <taxon>Caryophylliidae</taxon>
        <taxon>Desmophyllum</taxon>
    </lineage>
</organism>
<protein>
    <recommendedName>
        <fullName evidence="5">Alpha-methylacyl-CoA racemase</fullName>
    </recommendedName>
</protein>
<evidence type="ECO:0000256" key="2">
    <source>
        <dbReference type="SAM" id="MobiDB-lite"/>
    </source>
</evidence>
<comment type="caution">
    <text evidence="3">The sequence shown here is derived from an EMBL/GenBank/DDBJ whole genome shotgun (WGS) entry which is preliminary data.</text>
</comment>